<organism evidence="1">
    <name type="scientific">freshwater metagenome</name>
    <dbReference type="NCBI Taxonomy" id="449393"/>
    <lineage>
        <taxon>unclassified sequences</taxon>
        <taxon>metagenomes</taxon>
        <taxon>ecological metagenomes</taxon>
    </lineage>
</organism>
<dbReference type="EMBL" id="CAFBLP010000134">
    <property type="protein sequence ID" value="CAB4894565.1"/>
    <property type="molecule type" value="Genomic_DNA"/>
</dbReference>
<name>A0A6J7FMF5_9ZZZZ</name>
<dbReference type="PANTHER" id="PTHR34374:SF1">
    <property type="entry name" value="LARGE RIBOSOMAL RNA SUBUNIT ACCUMULATION PROTEIN YCED HOMOLOG 1, CHLOROPLASTIC"/>
    <property type="match status" value="1"/>
</dbReference>
<evidence type="ECO:0000313" key="1">
    <source>
        <dbReference type="EMBL" id="CAB4894565.1"/>
    </source>
</evidence>
<proteinExistence type="predicted"/>
<gene>
    <name evidence="1" type="ORF">UFOPK3376_03078</name>
</gene>
<dbReference type="PANTHER" id="PTHR34374">
    <property type="entry name" value="LARGE RIBOSOMAL RNA SUBUNIT ACCUMULATION PROTEIN YCED HOMOLOG 1, CHLOROPLASTIC"/>
    <property type="match status" value="1"/>
</dbReference>
<protein>
    <submittedName>
        <fullName evidence="1">Unannotated protein</fullName>
    </submittedName>
</protein>
<reference evidence="1" key="1">
    <citation type="submission" date="2020-05" db="EMBL/GenBank/DDBJ databases">
        <authorList>
            <person name="Chiriac C."/>
            <person name="Salcher M."/>
            <person name="Ghai R."/>
            <person name="Kavagutti S V."/>
        </authorList>
    </citation>
    <scope>NUCLEOTIDE SEQUENCE</scope>
</reference>
<dbReference type="AlphaFoldDB" id="A0A6J7FMF5"/>
<sequence length="173" mass="18608">MARLLAFNAAELLRRPGTERLLDCTLTAAELGLADNRFTPDDAIEVHLRLESLNDGIVVVGSISVPWHGQCRRCLKPLAEVAVCDVDELYQTVVTNPEAFEIVDNQLDLSPMARELALLDAPDSPLCRPDCAGLCPVCGADSNQVLCGCAAPVVASQWAVLDQLKEQLGGNEI</sequence>
<dbReference type="InterPro" id="IPR003772">
    <property type="entry name" value="YceD"/>
</dbReference>
<dbReference type="Pfam" id="PF02620">
    <property type="entry name" value="YceD"/>
    <property type="match status" value="1"/>
</dbReference>
<accession>A0A6J7FMF5</accession>